<gene>
    <name evidence="1" type="ORF">EDC39_107172</name>
</gene>
<evidence type="ECO:0000313" key="2">
    <source>
        <dbReference type="Proteomes" id="UP000324159"/>
    </source>
</evidence>
<evidence type="ECO:0000313" key="1">
    <source>
        <dbReference type="EMBL" id="TYO98371.1"/>
    </source>
</evidence>
<keyword evidence="2" id="KW-1185">Reference proteome</keyword>
<name>A0A5D3WJC6_9BACT</name>
<accession>A0A5D3WJC6</accession>
<dbReference type="AlphaFoldDB" id="A0A5D3WJC6"/>
<reference evidence="1 2" key="1">
    <citation type="submission" date="2019-07" db="EMBL/GenBank/DDBJ databases">
        <title>Genomic Encyclopedia of Type Strains, Phase IV (KMG-IV): sequencing the most valuable type-strain genomes for metagenomic binning, comparative biology and taxonomic classification.</title>
        <authorList>
            <person name="Goeker M."/>
        </authorList>
    </citation>
    <scope>NUCLEOTIDE SEQUENCE [LARGE SCALE GENOMIC DNA]</scope>
    <source>
        <strain evidence="1 2">SS015</strain>
    </source>
</reference>
<dbReference type="Proteomes" id="UP000324159">
    <property type="component" value="Unassembled WGS sequence"/>
</dbReference>
<comment type="caution">
    <text evidence="1">The sequence shown here is derived from an EMBL/GenBank/DDBJ whole genome shotgun (WGS) entry which is preliminary data.</text>
</comment>
<organism evidence="1 2">
    <name type="scientific">Geothermobacter ehrlichii</name>
    <dbReference type="NCBI Taxonomy" id="213224"/>
    <lineage>
        <taxon>Bacteria</taxon>
        <taxon>Pseudomonadati</taxon>
        <taxon>Thermodesulfobacteriota</taxon>
        <taxon>Desulfuromonadia</taxon>
        <taxon>Desulfuromonadales</taxon>
        <taxon>Geothermobacteraceae</taxon>
        <taxon>Geothermobacter</taxon>
    </lineage>
</organism>
<protein>
    <submittedName>
        <fullName evidence="1">Uncharacterized protein</fullName>
    </submittedName>
</protein>
<dbReference type="RefSeq" id="WP_148896131.1">
    <property type="nucleotide sequence ID" value="NZ_VNIB01000007.1"/>
</dbReference>
<sequence length="177" mass="18190">MTRLFIVLISILLVLLTVLPALAIGASETPPLQVNASTAQPAAILTVTVNDTGNAPVAGAVVWIEDPASGDLLGFASSNAQNGSAPVVGDFTIIDIADANGHFRLPLLGGDWRIYAQDPATGDRGPEQLLTLTIDGNNQIDAGETITGVDLTVGAVPVSSVTAQLSPSRCRLVRALL</sequence>
<proteinExistence type="predicted"/>
<dbReference type="EMBL" id="VNIB01000007">
    <property type="protein sequence ID" value="TYO98371.1"/>
    <property type="molecule type" value="Genomic_DNA"/>
</dbReference>